<evidence type="ECO:0000313" key="8">
    <source>
        <dbReference type="EMBL" id="KAE9175605.1"/>
    </source>
</evidence>
<comment type="caution">
    <text evidence="3">The sequence shown here is derived from an EMBL/GenBank/DDBJ whole genome shotgun (WGS) entry which is preliminary data.</text>
</comment>
<keyword evidence="13" id="KW-1185">Reference proteome</keyword>
<organism evidence="3 18">
    <name type="scientific">Phytophthora fragariae</name>
    <dbReference type="NCBI Taxonomy" id="53985"/>
    <lineage>
        <taxon>Eukaryota</taxon>
        <taxon>Sar</taxon>
        <taxon>Stramenopiles</taxon>
        <taxon>Oomycota</taxon>
        <taxon>Peronosporomycetes</taxon>
        <taxon>Peronosporales</taxon>
        <taxon>Peronosporaceae</taxon>
        <taxon>Phytophthora</taxon>
    </lineage>
</organism>
<evidence type="ECO:0000313" key="18">
    <source>
        <dbReference type="Proteomes" id="UP000460718"/>
    </source>
</evidence>
<dbReference type="EMBL" id="QXFY01000600">
    <property type="protein sequence ID" value="KAE9340006.1"/>
    <property type="molecule type" value="Genomic_DNA"/>
</dbReference>
<feature type="compositionally biased region" description="Basic and acidic residues" evidence="1">
    <location>
        <begin position="26"/>
        <end position="39"/>
    </location>
</feature>
<dbReference type="Proteomes" id="UP000486351">
    <property type="component" value="Unassembled WGS sequence"/>
</dbReference>
<evidence type="ECO:0000313" key="5">
    <source>
        <dbReference type="EMBL" id="KAE9076958.1"/>
    </source>
</evidence>
<dbReference type="Proteomes" id="UP000433483">
    <property type="component" value="Unassembled WGS sequence"/>
</dbReference>
<protein>
    <submittedName>
        <fullName evidence="3">Uncharacterized protein</fullName>
    </submittedName>
</protein>
<dbReference type="Proteomes" id="UP000440732">
    <property type="component" value="Unassembled WGS sequence"/>
</dbReference>
<gene>
    <name evidence="10" type="ORF">PF001_g24061</name>
    <name evidence="9" type="ORF">PF002_g25700</name>
    <name evidence="7" type="ORF">PF004_g26724</name>
    <name evidence="8" type="ORF">PF005_g25327</name>
    <name evidence="6" type="ORF">PF006_g27213</name>
    <name evidence="5" type="ORF">PF007_g24430</name>
    <name evidence="11" type="ORF">PF008_g11302</name>
    <name evidence="2" type="ORF">PF009_g24465</name>
    <name evidence="4" type="ORF">PF010_g24201</name>
    <name evidence="3" type="ORF">PF011_g23553</name>
</gene>
<dbReference type="EMBL" id="QXGF01002292">
    <property type="protein sequence ID" value="KAE8925326.1"/>
    <property type="molecule type" value="Genomic_DNA"/>
</dbReference>
<reference evidence="18 19" key="1">
    <citation type="submission" date="2018-09" db="EMBL/GenBank/DDBJ databases">
        <title>Genomic investigation of the strawberry pathogen Phytophthora fragariae indicates pathogenicity is determined by transcriptional variation in three key races.</title>
        <authorList>
            <person name="Adams T.M."/>
            <person name="Armitage A.D."/>
            <person name="Sobczyk M.K."/>
            <person name="Bates H.J."/>
            <person name="Dunwell J.M."/>
            <person name="Nellist C.F."/>
            <person name="Harrison R.J."/>
        </authorList>
    </citation>
    <scope>NUCLEOTIDE SEQUENCE [LARGE SCALE GENOMIC DNA]</scope>
    <source>
        <strain evidence="10 14">A4</strain>
        <strain evidence="9 15">BC-1</strain>
        <strain evidence="7 19">BC-23</strain>
        <strain evidence="8 13">NOV-27</strain>
        <strain evidence="6 16">NOV-5</strain>
        <strain evidence="5 17">NOV-71</strain>
        <strain evidence="11 20">NOV-77</strain>
        <strain evidence="2 12">NOV-9</strain>
        <strain evidence="4 21">ONT-3</strain>
        <strain evidence="3 18">SCRP245</strain>
    </source>
</reference>
<evidence type="ECO:0000313" key="14">
    <source>
        <dbReference type="Proteomes" id="UP000437068"/>
    </source>
</evidence>
<dbReference type="EMBL" id="QXFZ01002453">
    <property type="protein sequence ID" value="KAE9076958.1"/>
    <property type="molecule type" value="Genomic_DNA"/>
</dbReference>
<dbReference type="EMBL" id="QXGE01002569">
    <property type="protein sequence ID" value="KAE9280815.1"/>
    <property type="molecule type" value="Genomic_DNA"/>
</dbReference>
<dbReference type="EMBL" id="QXGB01002712">
    <property type="protein sequence ID" value="KAE9175605.1"/>
    <property type="molecule type" value="Genomic_DNA"/>
</dbReference>
<dbReference type="AlphaFoldDB" id="A0A6A3I442"/>
<evidence type="ECO:0000313" key="10">
    <source>
        <dbReference type="EMBL" id="KAE9280815.1"/>
    </source>
</evidence>
<evidence type="ECO:0000313" key="3">
    <source>
        <dbReference type="EMBL" id="KAE8977689.1"/>
    </source>
</evidence>
<dbReference type="Proteomes" id="UP000460718">
    <property type="component" value="Unassembled WGS sequence"/>
</dbReference>
<evidence type="ECO:0000313" key="15">
    <source>
        <dbReference type="Proteomes" id="UP000440367"/>
    </source>
</evidence>
<accession>A0A6A3I442</accession>
<evidence type="ECO:0000313" key="20">
    <source>
        <dbReference type="Proteomes" id="UP000486351"/>
    </source>
</evidence>
<dbReference type="Proteomes" id="UP000437068">
    <property type="component" value="Unassembled WGS sequence"/>
</dbReference>
<evidence type="ECO:0000256" key="1">
    <source>
        <dbReference type="SAM" id="MobiDB-lite"/>
    </source>
</evidence>
<evidence type="ECO:0000313" key="7">
    <source>
        <dbReference type="EMBL" id="KAE9174208.1"/>
    </source>
</evidence>
<dbReference type="EMBL" id="QXGA01003642">
    <property type="protein sequence ID" value="KAE9080953.1"/>
    <property type="molecule type" value="Genomic_DNA"/>
</dbReference>
<evidence type="ECO:0000313" key="12">
    <source>
        <dbReference type="Proteomes" id="UP000429523"/>
    </source>
</evidence>
<evidence type="ECO:0000313" key="19">
    <source>
        <dbReference type="Proteomes" id="UP000476176"/>
    </source>
</evidence>
<feature type="region of interest" description="Disordered" evidence="1">
    <location>
        <begin position="1"/>
        <end position="39"/>
    </location>
</feature>
<evidence type="ECO:0000313" key="21">
    <source>
        <dbReference type="Proteomes" id="UP000488956"/>
    </source>
</evidence>
<dbReference type="Proteomes" id="UP000440367">
    <property type="component" value="Unassembled WGS sequence"/>
</dbReference>
<name>A0A6A3I442_9STRA</name>
<evidence type="ECO:0000313" key="2">
    <source>
        <dbReference type="EMBL" id="KAE8925326.1"/>
    </source>
</evidence>
<evidence type="ECO:0000313" key="17">
    <source>
        <dbReference type="Proteomes" id="UP000441208"/>
    </source>
</evidence>
<dbReference type="Proteomes" id="UP000476176">
    <property type="component" value="Unassembled WGS sequence"/>
</dbReference>
<evidence type="ECO:0000313" key="4">
    <source>
        <dbReference type="EMBL" id="KAE9075702.1"/>
    </source>
</evidence>
<dbReference type="Proteomes" id="UP000441208">
    <property type="component" value="Unassembled WGS sequence"/>
</dbReference>
<sequence length="39" mass="4221">MKSAGGEKKNGSAGKKTKKKNTASVKKNEPRMVGDTKNW</sequence>
<evidence type="ECO:0000313" key="13">
    <source>
        <dbReference type="Proteomes" id="UP000433483"/>
    </source>
</evidence>
<evidence type="ECO:0000313" key="6">
    <source>
        <dbReference type="EMBL" id="KAE9080953.1"/>
    </source>
</evidence>
<proteinExistence type="predicted"/>
<dbReference type="EMBL" id="QXFW01002530">
    <property type="protein sequence ID" value="KAE8977689.1"/>
    <property type="molecule type" value="Genomic_DNA"/>
</dbReference>
<evidence type="ECO:0000313" key="11">
    <source>
        <dbReference type="EMBL" id="KAE9340006.1"/>
    </source>
</evidence>
<dbReference type="EMBL" id="QXGC01003634">
    <property type="protein sequence ID" value="KAE9174208.1"/>
    <property type="molecule type" value="Genomic_DNA"/>
</dbReference>
<dbReference type="EMBL" id="QXFX01002571">
    <property type="protein sequence ID" value="KAE9075702.1"/>
    <property type="molecule type" value="Genomic_DNA"/>
</dbReference>
<dbReference type="EMBL" id="QXGD01002560">
    <property type="protein sequence ID" value="KAE9187065.1"/>
    <property type="molecule type" value="Genomic_DNA"/>
</dbReference>
<dbReference type="Proteomes" id="UP000488956">
    <property type="component" value="Unassembled WGS sequence"/>
</dbReference>
<evidence type="ECO:0000313" key="9">
    <source>
        <dbReference type="EMBL" id="KAE9187065.1"/>
    </source>
</evidence>
<evidence type="ECO:0000313" key="16">
    <source>
        <dbReference type="Proteomes" id="UP000440732"/>
    </source>
</evidence>
<feature type="compositionally biased region" description="Basic and acidic residues" evidence="1">
    <location>
        <begin position="1"/>
        <end position="10"/>
    </location>
</feature>
<dbReference type="Proteomes" id="UP000429523">
    <property type="component" value="Unassembled WGS sequence"/>
</dbReference>